<reference evidence="2 3" key="1">
    <citation type="submission" date="2018-05" db="EMBL/GenBank/DDBJ databases">
        <title>Genomic Encyclopedia of Type Strains, Phase I: the one thousand microbial genomes (KMG-I) project.</title>
        <authorList>
            <person name="Kyrpides N."/>
        </authorList>
    </citation>
    <scope>NUCLEOTIDE SEQUENCE [LARGE SCALE GENOMIC DNA]</scope>
    <source>
        <strain evidence="2 3">DSM 15611</strain>
    </source>
</reference>
<dbReference type="EMBL" id="QJJX01000021">
    <property type="protein sequence ID" value="PXX21302.1"/>
    <property type="molecule type" value="Genomic_DNA"/>
</dbReference>
<protein>
    <submittedName>
        <fullName evidence="2">Uncharacterized protein</fullName>
    </submittedName>
</protein>
<sequence length="166" mass="19156">MKKLFTLMAAMLFSIAMYAQNAPTAEEQERENKAIEAFLPTLDARRSEFVGQPAKKLFDVIRGSAFKIRNLGAERTSPWAEYKGKTWIYGLSLFNKPAQQAMKDKEVYIIRIILDARWESSAFWDSVRPAGPAWMEAIVRKCLDAKVKEVSWEHFYLPERKTSSEK</sequence>
<comment type="caution">
    <text evidence="2">The sequence shown here is derived from an EMBL/GenBank/DDBJ whole genome shotgun (WGS) entry which is preliminary data.</text>
</comment>
<organism evidence="2 3">
    <name type="scientific">Hoylesella shahii DSM 15611 = JCM 12083</name>
    <dbReference type="NCBI Taxonomy" id="1122991"/>
    <lineage>
        <taxon>Bacteria</taxon>
        <taxon>Pseudomonadati</taxon>
        <taxon>Bacteroidota</taxon>
        <taxon>Bacteroidia</taxon>
        <taxon>Bacteroidales</taxon>
        <taxon>Prevotellaceae</taxon>
        <taxon>Hoylesella</taxon>
    </lineage>
</organism>
<feature type="signal peptide" evidence="1">
    <location>
        <begin position="1"/>
        <end position="21"/>
    </location>
</feature>
<dbReference type="RefSeq" id="WP_146210624.1">
    <property type="nucleotide sequence ID" value="NZ_QJJX01000021.1"/>
</dbReference>
<keyword evidence="1" id="KW-0732">Signal</keyword>
<gene>
    <name evidence="2" type="ORF">EJ73_01826</name>
</gene>
<accession>A0A318HSP4</accession>
<dbReference type="AlphaFoldDB" id="A0A318HSP4"/>
<feature type="chain" id="PRO_5016241229" evidence="1">
    <location>
        <begin position="22"/>
        <end position="166"/>
    </location>
</feature>
<keyword evidence="3" id="KW-1185">Reference proteome</keyword>
<evidence type="ECO:0000256" key="1">
    <source>
        <dbReference type="SAM" id="SignalP"/>
    </source>
</evidence>
<name>A0A318HSP4_9BACT</name>
<evidence type="ECO:0000313" key="3">
    <source>
        <dbReference type="Proteomes" id="UP000248314"/>
    </source>
</evidence>
<evidence type="ECO:0000313" key="2">
    <source>
        <dbReference type="EMBL" id="PXX21302.1"/>
    </source>
</evidence>
<proteinExistence type="predicted"/>
<dbReference type="Proteomes" id="UP000248314">
    <property type="component" value="Unassembled WGS sequence"/>
</dbReference>